<sequence>MNTLSEIGNIPVDFAILKSMYPDHKSVHNKISELEKSGILIRLKKGLYVVSPKKSGKLLSMELIANHLYGPSYVSMESALRYYGLIPESVYITQSMTTKHSREFKNSLGKFEYTQCTKEYFAIGIRHEIKDNAAFLIAQPEKALCDLIVNTPNLNMRFQKEILTYLEDNLRFDMDAFFKMDTNIFQQCALVGKKKSTITNIIKIIKK</sequence>
<reference evidence="1 2" key="1">
    <citation type="journal article" date="2019" name="Nat. Med.">
        <title>A library of human gut bacterial isolates paired with longitudinal multiomics data enables mechanistic microbiome research.</title>
        <authorList>
            <person name="Poyet M."/>
            <person name="Groussin M."/>
            <person name="Gibbons S.M."/>
            <person name="Avila-Pacheco J."/>
            <person name="Jiang X."/>
            <person name="Kearney S.M."/>
            <person name="Perrotta A.R."/>
            <person name="Berdy B."/>
            <person name="Zhao S."/>
            <person name="Lieberman T.D."/>
            <person name="Swanson P.K."/>
            <person name="Smith M."/>
            <person name="Roesemann S."/>
            <person name="Alexander J.E."/>
            <person name="Rich S.A."/>
            <person name="Livny J."/>
            <person name="Vlamakis H."/>
            <person name="Clish C."/>
            <person name="Bullock K."/>
            <person name="Deik A."/>
            <person name="Scott J."/>
            <person name="Pierce K.A."/>
            <person name="Xavier R.J."/>
            <person name="Alm E.J."/>
        </authorList>
    </citation>
    <scope>NUCLEOTIDE SEQUENCE [LARGE SCALE GENOMIC DNA]</scope>
    <source>
        <strain evidence="1 2">BIOML-A160</strain>
    </source>
</reference>
<evidence type="ECO:0008006" key="3">
    <source>
        <dbReference type="Google" id="ProtNLM"/>
    </source>
</evidence>
<gene>
    <name evidence="1" type="ORF">GAN75_15080</name>
</gene>
<proteinExistence type="predicted"/>
<dbReference type="RefSeq" id="WP_211479214.1">
    <property type="nucleotide sequence ID" value="NZ_CP072224.1"/>
</dbReference>
<name>A0A7J5JUJ0_BACT4</name>
<accession>A0A7J5JUJ0</accession>
<dbReference type="AlphaFoldDB" id="A0A7J5JUJ0"/>
<protein>
    <recommendedName>
        <fullName evidence="3">Transcriptional regulator, AbiEi antitoxin, Type IV TA system</fullName>
    </recommendedName>
</protein>
<evidence type="ECO:0000313" key="1">
    <source>
        <dbReference type="EMBL" id="KAB4455131.1"/>
    </source>
</evidence>
<evidence type="ECO:0000313" key="2">
    <source>
        <dbReference type="Proteomes" id="UP000436825"/>
    </source>
</evidence>
<dbReference type="Proteomes" id="UP000436825">
    <property type="component" value="Unassembled WGS sequence"/>
</dbReference>
<dbReference type="EMBL" id="WCRW01000009">
    <property type="protein sequence ID" value="KAB4455131.1"/>
    <property type="molecule type" value="Genomic_DNA"/>
</dbReference>
<comment type="caution">
    <text evidence="1">The sequence shown here is derived from an EMBL/GenBank/DDBJ whole genome shotgun (WGS) entry which is preliminary data.</text>
</comment>
<organism evidence="1 2">
    <name type="scientific">Bacteroides thetaiotaomicron</name>
    <dbReference type="NCBI Taxonomy" id="818"/>
    <lineage>
        <taxon>Bacteria</taxon>
        <taxon>Pseudomonadati</taxon>
        <taxon>Bacteroidota</taxon>
        <taxon>Bacteroidia</taxon>
        <taxon>Bacteroidales</taxon>
        <taxon>Bacteroidaceae</taxon>
        <taxon>Bacteroides</taxon>
    </lineage>
</organism>